<feature type="compositionally biased region" description="Basic and acidic residues" evidence="1">
    <location>
        <begin position="296"/>
        <end position="306"/>
    </location>
</feature>
<feature type="compositionally biased region" description="Low complexity" evidence="1">
    <location>
        <begin position="371"/>
        <end position="383"/>
    </location>
</feature>
<feature type="compositionally biased region" description="Polar residues" evidence="1">
    <location>
        <begin position="322"/>
        <end position="337"/>
    </location>
</feature>
<accession>A0A7Z9ARR6</accession>
<dbReference type="RefSeq" id="WP_010736803.1">
    <property type="nucleotide sequence ID" value="NZ_CABEEP010000001.1"/>
</dbReference>
<evidence type="ECO:0000313" key="3">
    <source>
        <dbReference type="Proteomes" id="UP000352698"/>
    </source>
</evidence>
<protein>
    <submittedName>
        <fullName evidence="2">Uncharacterized protein</fullName>
    </submittedName>
</protein>
<feature type="region of interest" description="Disordered" evidence="1">
    <location>
        <begin position="371"/>
        <end position="393"/>
    </location>
</feature>
<name>A0A7Z9ARR6_ENTHR</name>
<proteinExistence type="predicted"/>
<comment type="caution">
    <text evidence="2">The sequence shown here is derived from an EMBL/GenBank/DDBJ whole genome shotgun (WGS) entry which is preliminary data.</text>
</comment>
<feature type="region of interest" description="Disordered" evidence="1">
    <location>
        <begin position="415"/>
        <end position="443"/>
    </location>
</feature>
<dbReference type="EMBL" id="CABEEP010000001">
    <property type="protein sequence ID" value="VTQ58327.1"/>
    <property type="molecule type" value="Genomic_DNA"/>
</dbReference>
<dbReference type="AlphaFoldDB" id="A0A7Z9ARR6"/>
<gene>
    <name evidence="2" type="ORF">NCTC12204_00095</name>
</gene>
<sequence>MSNEKLDQNTLISILGEVHEEKPFIETRLDEKENFKNAMGNIFQQNASIQPKIVTPDPAKNSANNNPSILSSAKMGNATSILGETTGSKSFMAMTADEKKKFKNAMGNIFQQKLPIQPKIVTPDPAKNSANNNPSILSSAKMGNATSVLGETTGSKSFMAMTAAEKENFKNAMGNIFQQNPSIQPKIVTSASAKNSANNNPSVLSSAKMENPTSILGETTGSKSFMAMTATEKEIFKNAMGNIFLKNLPIHQTTVIPVPITKESSETKPSDQGEHRRKFVDVLNQIKLNNPVAQERTAESAKKEFTENTSLILPSEEKSGQEGKTGSLNQLTSQTKKTGGVPLSKSTYVNNIRDLQNNPIYQRIARQLSNEEGNNGKFNNGEVENGKVDNGRLSNGQKKELRVILGDCGTQVVKIDSQSERPTASPNLVSRVNNPKGAVGYDR</sequence>
<dbReference type="Proteomes" id="UP000352698">
    <property type="component" value="Unassembled WGS sequence"/>
</dbReference>
<reference evidence="2 3" key="1">
    <citation type="submission" date="2019-05" db="EMBL/GenBank/DDBJ databases">
        <authorList>
            <consortium name="Pathogen Informatics"/>
        </authorList>
    </citation>
    <scope>NUCLEOTIDE SEQUENCE [LARGE SCALE GENOMIC DNA]</scope>
    <source>
        <strain evidence="2 3">NCTC12204</strain>
    </source>
</reference>
<feature type="compositionally biased region" description="Polar residues" evidence="1">
    <location>
        <begin position="420"/>
        <end position="433"/>
    </location>
</feature>
<evidence type="ECO:0000313" key="2">
    <source>
        <dbReference type="EMBL" id="VTQ58327.1"/>
    </source>
</evidence>
<evidence type="ECO:0000256" key="1">
    <source>
        <dbReference type="SAM" id="MobiDB-lite"/>
    </source>
</evidence>
<organism evidence="2 3">
    <name type="scientific">Enterococcus hirae</name>
    <dbReference type="NCBI Taxonomy" id="1354"/>
    <lineage>
        <taxon>Bacteria</taxon>
        <taxon>Bacillati</taxon>
        <taxon>Bacillota</taxon>
        <taxon>Bacilli</taxon>
        <taxon>Lactobacillales</taxon>
        <taxon>Enterococcaceae</taxon>
        <taxon>Enterococcus</taxon>
    </lineage>
</organism>
<feature type="region of interest" description="Disordered" evidence="1">
    <location>
        <begin position="293"/>
        <end position="345"/>
    </location>
</feature>